<reference evidence="1 2" key="1">
    <citation type="journal article" date="2013" name="Environ. Microbiol.">
        <title>Chloride and organic osmolytes: a hybrid strategy to cope with elevated salinities by the moderately halophilic, chloride-dependent bacterium Halobacillus halophilus.</title>
        <authorList>
            <person name="Saum S.H."/>
            <person name="Pfeiffer F."/>
            <person name="Palm P."/>
            <person name="Rampp M."/>
            <person name="Schuster S.C."/>
            <person name="Muller V."/>
            <person name="Oesterhelt D."/>
        </authorList>
    </citation>
    <scope>NUCLEOTIDE SEQUENCE [LARGE SCALE GENOMIC DNA]</scope>
    <source>
        <strain evidence="2">ATCC 35676 / DSM 2266 / JCM 20832 / KCTC 3685 / LMG 17431 / NBRC 102448 / NCIMB 2269</strain>
    </source>
</reference>
<dbReference type="EMBL" id="HE717023">
    <property type="protein sequence ID" value="CCG44049.1"/>
    <property type="molecule type" value="Genomic_DNA"/>
</dbReference>
<protein>
    <submittedName>
        <fullName evidence="1">Uncharacterized protein</fullName>
    </submittedName>
</protein>
<accession>I0JIT1</accession>
<dbReference type="eggNOG" id="ENOG502Z9YG">
    <property type="taxonomic scope" value="Bacteria"/>
</dbReference>
<dbReference type="Pfam" id="PF19458">
    <property type="entry name" value="DUF5995"/>
    <property type="match status" value="1"/>
</dbReference>
<dbReference type="PATRIC" id="fig|866895.3.peg.676"/>
<organism evidence="1 2">
    <name type="scientific">Halobacillus halophilus (strain ATCC 35676 / DSM 2266 / JCM 20832 / KCTC 3685 / LMG 17431 / NBRC 102448 / NCIMB 2269)</name>
    <name type="common">Sporosarcina halophila</name>
    <dbReference type="NCBI Taxonomy" id="866895"/>
    <lineage>
        <taxon>Bacteria</taxon>
        <taxon>Bacillati</taxon>
        <taxon>Bacillota</taxon>
        <taxon>Bacilli</taxon>
        <taxon>Bacillales</taxon>
        <taxon>Bacillaceae</taxon>
        <taxon>Halobacillus</taxon>
    </lineage>
</organism>
<dbReference type="RefSeq" id="WP_014641954.1">
    <property type="nucleotide sequence ID" value="NC_017668.1"/>
</dbReference>
<keyword evidence="2" id="KW-1185">Reference proteome</keyword>
<dbReference type="InterPro" id="IPR046037">
    <property type="entry name" value="DUF5995"/>
</dbReference>
<sequence length="259" mass="30885">MKSISTPEKQVETLEEVIELMTEHLHALQRTGDYRAVFQHVYLLMTREMQLRLESGFFEDSIWMERVLVRFAHYYFSAVNAYEADISCAPAWKLAFQIAEEKQSFVLQDALLGINAHINRDLPMVLHKILIEDHTWPNARLMLHRRRDHERINDVLGDLVDIVQDELAKHYARLLRWVDVLMGRNDETLSSFFMANCRTNVWYNVELLLDVSNETEFQNQQERIDEEAYRIGLQIADSPFSKYRFIKNLAPFMRRYHWF</sequence>
<dbReference type="HOGENOM" id="CLU_080120_1_0_9"/>
<dbReference type="KEGG" id="hhd:HBHAL_1682"/>
<proteinExistence type="predicted"/>
<dbReference type="Proteomes" id="UP000007397">
    <property type="component" value="Chromosome"/>
</dbReference>
<evidence type="ECO:0000313" key="1">
    <source>
        <dbReference type="EMBL" id="CCG44049.1"/>
    </source>
</evidence>
<evidence type="ECO:0000313" key="2">
    <source>
        <dbReference type="Proteomes" id="UP000007397"/>
    </source>
</evidence>
<dbReference type="AlphaFoldDB" id="I0JIT1"/>
<name>I0JIT1_HALH3</name>
<gene>
    <name evidence="1" type="ordered locus">HBHAL_1682</name>
</gene>